<proteinExistence type="predicted"/>
<organism evidence="2 3">
    <name type="scientific">Aedoeadaptatus coxii</name>
    <dbReference type="NCBI Taxonomy" id="755172"/>
    <lineage>
        <taxon>Bacteria</taxon>
        <taxon>Bacillati</taxon>
        <taxon>Bacillota</taxon>
        <taxon>Tissierellia</taxon>
        <taxon>Tissierellales</taxon>
        <taxon>Peptoniphilaceae</taxon>
        <taxon>Aedoeadaptatus</taxon>
    </lineage>
</organism>
<dbReference type="PATRIC" id="fig|755172.3.peg.1389"/>
<dbReference type="EMBL" id="LSDG01000043">
    <property type="protein sequence ID" value="KXB65333.1"/>
    <property type="molecule type" value="Genomic_DNA"/>
</dbReference>
<name>A0A134AC84_9FIRM</name>
<evidence type="ECO:0000256" key="1">
    <source>
        <dbReference type="SAM" id="MobiDB-lite"/>
    </source>
</evidence>
<evidence type="ECO:0000313" key="2">
    <source>
        <dbReference type="EMBL" id="KXB65333.1"/>
    </source>
</evidence>
<protein>
    <submittedName>
        <fullName evidence="2">Uncharacterized protein</fullName>
    </submittedName>
</protein>
<comment type="caution">
    <text evidence="2">The sequence shown here is derived from an EMBL/GenBank/DDBJ whole genome shotgun (WGS) entry which is preliminary data.</text>
</comment>
<dbReference type="Proteomes" id="UP000070442">
    <property type="component" value="Unassembled WGS sequence"/>
</dbReference>
<evidence type="ECO:0000313" key="3">
    <source>
        <dbReference type="Proteomes" id="UP000070442"/>
    </source>
</evidence>
<gene>
    <name evidence="2" type="ORF">HMPREF1863_01429</name>
</gene>
<dbReference type="AlphaFoldDB" id="A0A134AC84"/>
<dbReference type="STRING" id="755172.HMPREF1863_01429"/>
<sequence length="46" mass="5499">METKAPGRKKNNSSSGRTKRHRLKYVQHLPKDKTIEDKKKDFFKKL</sequence>
<reference evidence="3" key="1">
    <citation type="submission" date="2016-01" db="EMBL/GenBank/DDBJ databases">
        <authorList>
            <person name="Mitreva M."/>
            <person name="Pepin K.H."/>
            <person name="Mihindukulasuriya K.A."/>
            <person name="Fulton R."/>
            <person name="Fronick C."/>
            <person name="O'Laughlin M."/>
            <person name="Miner T."/>
            <person name="Herter B."/>
            <person name="Rosa B.A."/>
            <person name="Cordes M."/>
            <person name="Tomlinson C."/>
            <person name="Wollam A."/>
            <person name="Palsikar V.B."/>
            <person name="Mardis E.R."/>
            <person name="Wilson R.K."/>
        </authorList>
    </citation>
    <scope>NUCLEOTIDE SEQUENCE [LARGE SCALE GENOMIC DNA]</scope>
    <source>
        <strain evidence="3">DNF00729</strain>
    </source>
</reference>
<feature type="region of interest" description="Disordered" evidence="1">
    <location>
        <begin position="1"/>
        <end position="24"/>
    </location>
</feature>
<keyword evidence="3" id="KW-1185">Reference proteome</keyword>
<accession>A0A134AC84</accession>